<accession>A0A3M7P8Y4</accession>
<proteinExistence type="predicted"/>
<dbReference type="EMBL" id="REGN01012374">
    <property type="protein sequence ID" value="RMZ95555.1"/>
    <property type="molecule type" value="Genomic_DNA"/>
</dbReference>
<evidence type="ECO:0000313" key="2">
    <source>
        <dbReference type="Proteomes" id="UP000276133"/>
    </source>
</evidence>
<gene>
    <name evidence="1" type="ORF">BpHYR1_030584</name>
</gene>
<organism evidence="1 2">
    <name type="scientific">Brachionus plicatilis</name>
    <name type="common">Marine rotifer</name>
    <name type="synonym">Brachionus muelleri</name>
    <dbReference type="NCBI Taxonomy" id="10195"/>
    <lineage>
        <taxon>Eukaryota</taxon>
        <taxon>Metazoa</taxon>
        <taxon>Spiralia</taxon>
        <taxon>Gnathifera</taxon>
        <taxon>Rotifera</taxon>
        <taxon>Eurotatoria</taxon>
        <taxon>Monogononta</taxon>
        <taxon>Pseudotrocha</taxon>
        <taxon>Ploima</taxon>
        <taxon>Brachionidae</taxon>
        <taxon>Brachionus</taxon>
    </lineage>
</organism>
<dbReference type="Proteomes" id="UP000276133">
    <property type="component" value="Unassembled WGS sequence"/>
</dbReference>
<dbReference type="AlphaFoldDB" id="A0A3M7P8Y4"/>
<protein>
    <submittedName>
        <fullName evidence="1">Uncharacterized protein</fullName>
    </submittedName>
</protein>
<keyword evidence="2" id="KW-1185">Reference proteome</keyword>
<comment type="caution">
    <text evidence="1">The sequence shown here is derived from an EMBL/GenBank/DDBJ whole genome shotgun (WGS) entry which is preliminary data.</text>
</comment>
<sequence>MTMDTRASWTVSKPLLSVISVLAETIIGDEGIFSWSNLFDKSSLFITEGSISLNLAINGFRLLDFFSI</sequence>
<name>A0A3M7P8Y4_BRAPC</name>
<reference evidence="1 2" key="1">
    <citation type="journal article" date="2018" name="Sci. Rep.">
        <title>Genomic signatures of local adaptation to the degree of environmental predictability in rotifers.</title>
        <authorList>
            <person name="Franch-Gras L."/>
            <person name="Hahn C."/>
            <person name="Garcia-Roger E.M."/>
            <person name="Carmona M.J."/>
            <person name="Serra M."/>
            <person name="Gomez A."/>
        </authorList>
    </citation>
    <scope>NUCLEOTIDE SEQUENCE [LARGE SCALE GENOMIC DNA]</scope>
    <source>
        <strain evidence="1">HYR1</strain>
    </source>
</reference>
<evidence type="ECO:0000313" key="1">
    <source>
        <dbReference type="EMBL" id="RMZ95555.1"/>
    </source>
</evidence>